<gene>
    <name evidence="1" type="ORF">HPB50_027323</name>
</gene>
<name>A0ACB7S377_HYAAI</name>
<organism evidence="1 2">
    <name type="scientific">Hyalomma asiaticum</name>
    <name type="common">Tick</name>
    <dbReference type="NCBI Taxonomy" id="266040"/>
    <lineage>
        <taxon>Eukaryota</taxon>
        <taxon>Metazoa</taxon>
        <taxon>Ecdysozoa</taxon>
        <taxon>Arthropoda</taxon>
        <taxon>Chelicerata</taxon>
        <taxon>Arachnida</taxon>
        <taxon>Acari</taxon>
        <taxon>Parasitiformes</taxon>
        <taxon>Ixodida</taxon>
        <taxon>Ixodoidea</taxon>
        <taxon>Ixodidae</taxon>
        <taxon>Hyalomminae</taxon>
        <taxon>Hyalomma</taxon>
    </lineage>
</organism>
<keyword evidence="2" id="KW-1185">Reference proteome</keyword>
<comment type="caution">
    <text evidence="1">The sequence shown here is derived from an EMBL/GenBank/DDBJ whole genome shotgun (WGS) entry which is preliminary data.</text>
</comment>
<reference evidence="1" key="1">
    <citation type="submission" date="2020-05" db="EMBL/GenBank/DDBJ databases">
        <title>Large-scale comparative analyses of tick genomes elucidate their genetic diversity and vector capacities.</title>
        <authorList>
            <person name="Jia N."/>
            <person name="Wang J."/>
            <person name="Shi W."/>
            <person name="Du L."/>
            <person name="Sun Y."/>
            <person name="Zhan W."/>
            <person name="Jiang J."/>
            <person name="Wang Q."/>
            <person name="Zhang B."/>
            <person name="Ji P."/>
            <person name="Sakyi L.B."/>
            <person name="Cui X."/>
            <person name="Yuan T."/>
            <person name="Jiang B."/>
            <person name="Yang W."/>
            <person name="Lam T.T.-Y."/>
            <person name="Chang Q."/>
            <person name="Ding S."/>
            <person name="Wang X."/>
            <person name="Zhu J."/>
            <person name="Ruan X."/>
            <person name="Zhao L."/>
            <person name="Wei J."/>
            <person name="Que T."/>
            <person name="Du C."/>
            <person name="Cheng J."/>
            <person name="Dai P."/>
            <person name="Han X."/>
            <person name="Huang E."/>
            <person name="Gao Y."/>
            <person name="Liu J."/>
            <person name="Shao H."/>
            <person name="Ye R."/>
            <person name="Li L."/>
            <person name="Wei W."/>
            <person name="Wang X."/>
            <person name="Wang C."/>
            <person name="Yang T."/>
            <person name="Huo Q."/>
            <person name="Li W."/>
            <person name="Guo W."/>
            <person name="Chen H."/>
            <person name="Zhou L."/>
            <person name="Ni X."/>
            <person name="Tian J."/>
            <person name="Zhou Y."/>
            <person name="Sheng Y."/>
            <person name="Liu T."/>
            <person name="Pan Y."/>
            <person name="Xia L."/>
            <person name="Li J."/>
            <person name="Zhao F."/>
            <person name="Cao W."/>
        </authorList>
    </citation>
    <scope>NUCLEOTIDE SEQUENCE</scope>
    <source>
        <strain evidence="1">Hyas-2018</strain>
    </source>
</reference>
<dbReference type="Proteomes" id="UP000821845">
    <property type="component" value="Chromosome 6"/>
</dbReference>
<sequence>MSRSPINEGRNSPNGQRATPVELTPVHQRASRRLRGDSPEFAPLSFTPRETRTTDAATMTSQMYRSLDIIGVENLTGLLCSNLNLKRPAAELQALFASAAYACRAGLKEIKILRQMGVQVRFVGELETVPTELQAKLLQIELATSCDNGRRDVTVCVAYSSRQEITRMVKDFASAVKQGRMDTRDITATLIEDYLKMSDGPDAQLWYRSAGEVRFSDILLLQNGYSYMHVEKKQWPSINHWDLLLAIIQFQNNWPLVMMRCGMLILTIAHSDAELFEGPLKKGMESFELLIYTAR</sequence>
<evidence type="ECO:0000313" key="2">
    <source>
        <dbReference type="Proteomes" id="UP000821845"/>
    </source>
</evidence>
<evidence type="ECO:0000313" key="1">
    <source>
        <dbReference type="EMBL" id="KAH6929401.1"/>
    </source>
</evidence>
<proteinExistence type="predicted"/>
<accession>A0ACB7S377</accession>
<dbReference type="EMBL" id="CM023486">
    <property type="protein sequence ID" value="KAH6929401.1"/>
    <property type="molecule type" value="Genomic_DNA"/>
</dbReference>
<protein>
    <submittedName>
        <fullName evidence="1">Uncharacterized protein</fullName>
    </submittedName>
</protein>